<comment type="caution">
    <text evidence="1">The sequence shown here is derived from an EMBL/GenBank/DDBJ whole genome shotgun (WGS) entry which is preliminary data.</text>
</comment>
<evidence type="ECO:0000313" key="1">
    <source>
        <dbReference type="EMBL" id="GGJ23010.1"/>
    </source>
</evidence>
<name>A0A917KNW5_9ACTN</name>
<dbReference type="Proteomes" id="UP000625682">
    <property type="component" value="Unassembled WGS sequence"/>
</dbReference>
<dbReference type="EMBL" id="BMMU01000004">
    <property type="protein sequence ID" value="GGJ23010.1"/>
    <property type="molecule type" value="Genomic_DNA"/>
</dbReference>
<organism evidence="1 2">
    <name type="scientific">Streptomyces lacrimifluminis</name>
    <dbReference type="NCBI Taxonomy" id="1500077"/>
    <lineage>
        <taxon>Bacteria</taxon>
        <taxon>Bacillati</taxon>
        <taxon>Actinomycetota</taxon>
        <taxon>Actinomycetes</taxon>
        <taxon>Kitasatosporales</taxon>
        <taxon>Streptomycetaceae</taxon>
        <taxon>Streptomyces</taxon>
    </lineage>
</organism>
<evidence type="ECO:0000313" key="2">
    <source>
        <dbReference type="Proteomes" id="UP000625682"/>
    </source>
</evidence>
<keyword evidence="2" id="KW-1185">Reference proteome</keyword>
<sequence>MAVYPSIPAGRRLTDALLESMLPIFAVKAVTEPLASSIAMQNDDELLAAVAANATYDVTLKLLYDCATAADITLGWAGPTGATMNWAAIGAQVNVTSSGTVPDVSMQTRLINEVQDLGGGPSAGTVAWVTGTLLTAGTAGTLNFRWAQRATSATATNVRAGSSLWLRRTA</sequence>
<reference evidence="1" key="2">
    <citation type="submission" date="2020-09" db="EMBL/GenBank/DDBJ databases">
        <authorList>
            <person name="Sun Q."/>
            <person name="Zhou Y."/>
        </authorList>
    </citation>
    <scope>NUCLEOTIDE SEQUENCE</scope>
    <source>
        <strain evidence="1">CGMCC 4.7272</strain>
    </source>
</reference>
<reference evidence="1" key="1">
    <citation type="journal article" date="2014" name="Int. J. Syst. Evol. Microbiol.">
        <title>Complete genome sequence of Corynebacterium casei LMG S-19264T (=DSM 44701T), isolated from a smear-ripened cheese.</title>
        <authorList>
            <consortium name="US DOE Joint Genome Institute (JGI-PGF)"/>
            <person name="Walter F."/>
            <person name="Albersmeier A."/>
            <person name="Kalinowski J."/>
            <person name="Ruckert C."/>
        </authorList>
    </citation>
    <scope>NUCLEOTIDE SEQUENCE</scope>
    <source>
        <strain evidence="1">CGMCC 4.7272</strain>
    </source>
</reference>
<gene>
    <name evidence="1" type="ORF">GCM10012282_19390</name>
</gene>
<dbReference type="RefSeq" id="WP_189146849.1">
    <property type="nucleotide sequence ID" value="NZ_BAABER010000001.1"/>
</dbReference>
<accession>A0A917KNW5</accession>
<dbReference type="AlphaFoldDB" id="A0A917KNW5"/>
<proteinExistence type="predicted"/>
<protein>
    <submittedName>
        <fullName evidence="1">Uncharacterized protein</fullName>
    </submittedName>
</protein>